<gene>
    <name evidence="4" type="ORF">glysoja_039307</name>
</gene>
<dbReference type="GO" id="GO:0005829">
    <property type="term" value="C:cytosol"/>
    <property type="evidence" value="ECO:0007669"/>
    <property type="project" value="TreeGrafter"/>
</dbReference>
<dbReference type="PANTHER" id="PTHR43880:SF5">
    <property type="entry name" value="ALCOHOL DEHYDROGENASE-LIKE 6"/>
    <property type="match status" value="1"/>
</dbReference>
<reference evidence="4" key="1">
    <citation type="submission" date="2014-07" db="EMBL/GenBank/DDBJ databases">
        <title>Identification of a novel salt tolerance gene in wild soybean by whole-genome sequencing.</title>
        <authorList>
            <person name="Lam H.-M."/>
            <person name="Qi X."/>
            <person name="Li M.-W."/>
            <person name="Liu X."/>
            <person name="Xie M."/>
            <person name="Ni M."/>
            <person name="Xu X."/>
        </authorList>
    </citation>
    <scope>NUCLEOTIDE SEQUENCE [LARGE SCALE GENOMIC DNA]</scope>
    <source>
        <tissue evidence="4">Root</tissue>
    </source>
</reference>
<dbReference type="EC" id="1.1.1.1" evidence="4"/>
<keyword evidence="2" id="KW-0479">Metal-binding</keyword>
<dbReference type="GO" id="GO:0004022">
    <property type="term" value="F:alcohol dehydrogenase (NAD+) activity"/>
    <property type="evidence" value="ECO:0007669"/>
    <property type="project" value="UniProtKB-EC"/>
</dbReference>
<protein>
    <submittedName>
        <fullName evidence="4">Alcohol dehydrogenase-like 6</fullName>
        <ecNumber evidence="4">1.1.1.1</ecNumber>
    </submittedName>
</protein>
<evidence type="ECO:0000313" key="4">
    <source>
        <dbReference type="EMBL" id="KHN01592.1"/>
    </source>
</evidence>
<accession>A0A0B2P1M4</accession>
<dbReference type="EMBL" id="KN670914">
    <property type="protein sequence ID" value="KHN01592.1"/>
    <property type="molecule type" value="Genomic_DNA"/>
</dbReference>
<dbReference type="GO" id="GO:0008270">
    <property type="term" value="F:zinc ion binding"/>
    <property type="evidence" value="ECO:0007669"/>
    <property type="project" value="TreeGrafter"/>
</dbReference>
<dbReference type="Gene3D" id="3.40.50.720">
    <property type="entry name" value="NAD(P)-binding Rossmann-like Domain"/>
    <property type="match status" value="1"/>
</dbReference>
<sequence>MIGKETQDSVKRLIVGFDDARGIVTGIGMGFDCNICVPKVKPEMSAHYGLLLMGRTLKGSLFGGWKPKSDLPSLVKKYLNKELHEAGNTVFCLPRDRIPEWTGMHHAYLCDLQEIKSRNSPYEMPFENGWNHVNVTCPRCIDTYIHPVKMGIHIFKQEYAMEDVRFTDPFIARENQTMI</sequence>
<name>A0A0B2P1M4_GLYSO</name>
<evidence type="ECO:0000256" key="2">
    <source>
        <dbReference type="ARBA" id="ARBA00022723"/>
    </source>
</evidence>
<evidence type="ECO:0000256" key="1">
    <source>
        <dbReference type="ARBA" id="ARBA00011738"/>
    </source>
</evidence>
<keyword evidence="3" id="KW-0862">Zinc</keyword>
<organism evidence="4">
    <name type="scientific">Glycine soja</name>
    <name type="common">Wild soybean</name>
    <dbReference type="NCBI Taxonomy" id="3848"/>
    <lineage>
        <taxon>Eukaryota</taxon>
        <taxon>Viridiplantae</taxon>
        <taxon>Streptophyta</taxon>
        <taxon>Embryophyta</taxon>
        <taxon>Tracheophyta</taxon>
        <taxon>Spermatophyta</taxon>
        <taxon>Magnoliopsida</taxon>
        <taxon>eudicotyledons</taxon>
        <taxon>Gunneridae</taxon>
        <taxon>Pentapetalae</taxon>
        <taxon>rosids</taxon>
        <taxon>fabids</taxon>
        <taxon>Fabales</taxon>
        <taxon>Fabaceae</taxon>
        <taxon>Papilionoideae</taxon>
        <taxon>50 kb inversion clade</taxon>
        <taxon>NPAAA clade</taxon>
        <taxon>indigoferoid/millettioid clade</taxon>
        <taxon>Phaseoleae</taxon>
        <taxon>Glycine</taxon>
        <taxon>Glycine subgen. Soja</taxon>
    </lineage>
</organism>
<proteinExistence type="predicted"/>
<comment type="subunit">
    <text evidence="1">Homodimer.</text>
</comment>
<dbReference type="AlphaFoldDB" id="A0A0B2P1M4"/>
<dbReference type="Gene3D" id="3.90.180.10">
    <property type="entry name" value="Medium-chain alcohol dehydrogenases, catalytic domain"/>
    <property type="match status" value="1"/>
</dbReference>
<dbReference type="GO" id="GO:0046294">
    <property type="term" value="P:formaldehyde catabolic process"/>
    <property type="evidence" value="ECO:0007669"/>
    <property type="project" value="TreeGrafter"/>
</dbReference>
<dbReference type="Proteomes" id="UP000053555">
    <property type="component" value="Unassembled WGS sequence"/>
</dbReference>
<dbReference type="PANTHER" id="PTHR43880">
    <property type="entry name" value="ALCOHOL DEHYDROGENASE"/>
    <property type="match status" value="1"/>
</dbReference>
<evidence type="ECO:0000256" key="3">
    <source>
        <dbReference type="ARBA" id="ARBA00022833"/>
    </source>
</evidence>
<dbReference type="GO" id="GO:0051903">
    <property type="term" value="F:S-(hydroxymethyl)glutathione dehydrogenase [NAD(P)+] activity"/>
    <property type="evidence" value="ECO:0007669"/>
    <property type="project" value="TreeGrafter"/>
</dbReference>
<keyword evidence="4" id="KW-0560">Oxidoreductase</keyword>